<evidence type="ECO:0000313" key="2">
    <source>
        <dbReference type="EMBL" id="KAL2652812.1"/>
    </source>
</evidence>
<dbReference type="AlphaFoldDB" id="A0ABD1ZNF2"/>
<accession>A0ABD1ZNF2</accession>
<keyword evidence="3" id="KW-1185">Reference proteome</keyword>
<sequence length="397" mass="44095">MSETTTTDGDLNAWESRELDGTARRMSGATVGSGDTRAGDSQEVAALTGTGGDMNAREAQEQQASRYRLAHADYEKILVYLENEENFDLLYGTGRKTKGGGKLQSKATVYGVMAVHLAKTGLPLMSASVLQKKVERYIDMYKRARAMIISTGADVENFEMIEGMSLEKKVNKVCPHYDRMHVLFGNRVKLEPSALLLAVESPNNEAPKADARLACDTGATESPRNETESTNVDEPDGRFEASTVDDTTKNDAEETLAEGAAAKNLRSEDSRQMERAVDDLQTPTSVPPSRADRVRSDQFSKKQLSPGKGVQYYVLQEAMKQKNAYKLAKIESKERLKRQMLEDQRKQAKMELEEQRKKARIDRKATMMIELMKAGKSVEEVSAWLDCLARVEDADGD</sequence>
<reference evidence="2 3" key="1">
    <citation type="submission" date="2024-09" db="EMBL/GenBank/DDBJ databases">
        <title>Chromosome-scale assembly of Riccia fluitans.</title>
        <authorList>
            <person name="Paukszto L."/>
            <person name="Sawicki J."/>
            <person name="Karawczyk K."/>
            <person name="Piernik-Szablinska J."/>
            <person name="Szczecinska M."/>
            <person name="Mazdziarz M."/>
        </authorList>
    </citation>
    <scope>NUCLEOTIDE SEQUENCE [LARGE SCALE GENOMIC DNA]</scope>
    <source>
        <strain evidence="2">Rf_01</strain>
        <tissue evidence="2">Aerial parts of the thallus</tissue>
    </source>
</reference>
<feature type="region of interest" description="Disordered" evidence="1">
    <location>
        <begin position="1"/>
        <end position="41"/>
    </location>
</feature>
<gene>
    <name evidence="2" type="ORF">R1flu_020940</name>
</gene>
<dbReference type="PANTHER" id="PTHR33324:SF2">
    <property type="entry name" value="MYB_SANT-LIKE DNA-BINDING DOMAIN-CONTAINING PROTEIN"/>
    <property type="match status" value="1"/>
</dbReference>
<dbReference type="EMBL" id="JBHFFA010000001">
    <property type="protein sequence ID" value="KAL2652812.1"/>
    <property type="molecule type" value="Genomic_DNA"/>
</dbReference>
<dbReference type="PANTHER" id="PTHR33324">
    <property type="entry name" value="EXPRESSED PROTEIN"/>
    <property type="match status" value="1"/>
</dbReference>
<protein>
    <submittedName>
        <fullName evidence="2">Uncharacterized protein</fullName>
    </submittedName>
</protein>
<feature type="compositionally biased region" description="Basic and acidic residues" evidence="1">
    <location>
        <begin position="265"/>
        <end position="278"/>
    </location>
</feature>
<comment type="caution">
    <text evidence="2">The sequence shown here is derived from an EMBL/GenBank/DDBJ whole genome shotgun (WGS) entry which is preliminary data.</text>
</comment>
<feature type="region of interest" description="Disordered" evidence="1">
    <location>
        <begin position="218"/>
        <end position="303"/>
    </location>
</feature>
<proteinExistence type="predicted"/>
<name>A0ABD1ZNF2_9MARC</name>
<dbReference type="Proteomes" id="UP001605036">
    <property type="component" value="Unassembled WGS sequence"/>
</dbReference>
<evidence type="ECO:0000256" key="1">
    <source>
        <dbReference type="SAM" id="MobiDB-lite"/>
    </source>
</evidence>
<feature type="compositionally biased region" description="Basic and acidic residues" evidence="1">
    <location>
        <begin position="290"/>
        <end position="300"/>
    </location>
</feature>
<organism evidence="2 3">
    <name type="scientific">Riccia fluitans</name>
    <dbReference type="NCBI Taxonomy" id="41844"/>
    <lineage>
        <taxon>Eukaryota</taxon>
        <taxon>Viridiplantae</taxon>
        <taxon>Streptophyta</taxon>
        <taxon>Embryophyta</taxon>
        <taxon>Marchantiophyta</taxon>
        <taxon>Marchantiopsida</taxon>
        <taxon>Marchantiidae</taxon>
        <taxon>Marchantiales</taxon>
        <taxon>Ricciaceae</taxon>
        <taxon>Riccia</taxon>
    </lineage>
</organism>
<evidence type="ECO:0000313" key="3">
    <source>
        <dbReference type="Proteomes" id="UP001605036"/>
    </source>
</evidence>